<keyword evidence="3 5" id="KW-1133">Transmembrane helix</keyword>
<dbReference type="GO" id="GO:0015165">
    <property type="term" value="F:pyrimidine nucleotide-sugar transmembrane transporter activity"/>
    <property type="evidence" value="ECO:0007669"/>
    <property type="project" value="InterPro"/>
</dbReference>
<feature type="transmembrane region" description="Helical" evidence="5">
    <location>
        <begin position="113"/>
        <end position="131"/>
    </location>
</feature>
<proteinExistence type="predicted"/>
<dbReference type="AlphaFoldDB" id="A0A1Y2DRG2"/>
<dbReference type="EMBL" id="MCOG01000059">
    <property type="protein sequence ID" value="ORY61862.1"/>
    <property type="molecule type" value="Genomic_DNA"/>
</dbReference>
<evidence type="ECO:0000256" key="5">
    <source>
        <dbReference type="SAM" id="Phobius"/>
    </source>
</evidence>
<evidence type="ECO:0000256" key="3">
    <source>
        <dbReference type="ARBA" id="ARBA00022989"/>
    </source>
</evidence>
<feature type="transmembrane region" description="Helical" evidence="5">
    <location>
        <begin position="175"/>
        <end position="195"/>
    </location>
</feature>
<keyword evidence="2 5" id="KW-0812">Transmembrane</keyword>
<accession>A0A1Y2DRG2</accession>
<evidence type="ECO:0000313" key="6">
    <source>
        <dbReference type="EMBL" id="ORY61862.1"/>
    </source>
</evidence>
<feature type="transmembrane region" description="Helical" evidence="5">
    <location>
        <begin position="298"/>
        <end position="315"/>
    </location>
</feature>
<dbReference type="STRING" id="1754190.A0A1Y2DRG2"/>
<dbReference type="InterPro" id="IPR037185">
    <property type="entry name" value="EmrE-like"/>
</dbReference>
<dbReference type="OrthoDB" id="408493at2759"/>
<feature type="transmembrane region" description="Helical" evidence="5">
    <location>
        <begin position="215"/>
        <end position="234"/>
    </location>
</feature>
<comment type="caution">
    <text evidence="6">The sequence shown here is derived from an EMBL/GenBank/DDBJ whole genome shotgun (WGS) entry which is preliminary data.</text>
</comment>
<dbReference type="NCBIfam" id="TIGR00803">
    <property type="entry name" value="nst"/>
    <property type="match status" value="1"/>
</dbReference>
<evidence type="ECO:0000256" key="4">
    <source>
        <dbReference type="ARBA" id="ARBA00023136"/>
    </source>
</evidence>
<feature type="transmembrane region" description="Helical" evidence="5">
    <location>
        <begin position="274"/>
        <end position="292"/>
    </location>
</feature>
<dbReference type="GO" id="GO:0000139">
    <property type="term" value="C:Golgi membrane"/>
    <property type="evidence" value="ECO:0007669"/>
    <property type="project" value="InterPro"/>
</dbReference>
<evidence type="ECO:0000256" key="1">
    <source>
        <dbReference type="ARBA" id="ARBA00004141"/>
    </source>
</evidence>
<evidence type="ECO:0000256" key="2">
    <source>
        <dbReference type="ARBA" id="ARBA00022692"/>
    </source>
</evidence>
<comment type="subcellular location">
    <subcellularLocation>
        <location evidence="1">Membrane</location>
        <topology evidence="1">Multi-pass membrane protein</topology>
    </subcellularLocation>
</comment>
<keyword evidence="4 5" id="KW-0472">Membrane</keyword>
<keyword evidence="6" id="KW-0813">Transport</keyword>
<dbReference type="Pfam" id="PF04142">
    <property type="entry name" value="Nuc_sug_transp"/>
    <property type="match status" value="1"/>
</dbReference>
<reference evidence="6 7" key="1">
    <citation type="submission" date="2016-08" db="EMBL/GenBank/DDBJ databases">
        <title>A Parts List for Fungal Cellulosomes Revealed by Comparative Genomics.</title>
        <authorList>
            <consortium name="DOE Joint Genome Institute"/>
            <person name="Haitjema C.H."/>
            <person name="Gilmore S.P."/>
            <person name="Henske J.K."/>
            <person name="Solomon K.V."/>
            <person name="De Groot R."/>
            <person name="Kuo A."/>
            <person name="Mondo S.J."/>
            <person name="Salamov A.A."/>
            <person name="Labutti K."/>
            <person name="Zhao Z."/>
            <person name="Chiniquy J."/>
            <person name="Barry K."/>
            <person name="Brewer H.M."/>
            <person name="Purvine S.O."/>
            <person name="Wright A.T."/>
            <person name="Boxma B."/>
            <person name="Van Alen T."/>
            <person name="Hackstein J.H."/>
            <person name="Baker S.E."/>
            <person name="Grigoriev I.V."/>
            <person name="O'Malley M.A."/>
        </authorList>
    </citation>
    <scope>NUCLEOTIDE SEQUENCE [LARGE SCALE GENOMIC DNA]</scope>
    <source>
        <strain evidence="6 7">G1</strain>
    </source>
</reference>
<dbReference type="InterPro" id="IPR007271">
    <property type="entry name" value="Nuc_sug_transpt"/>
</dbReference>
<feature type="transmembrane region" description="Helical" evidence="5">
    <location>
        <begin position="138"/>
        <end position="155"/>
    </location>
</feature>
<evidence type="ECO:0000313" key="7">
    <source>
        <dbReference type="Proteomes" id="UP000193920"/>
    </source>
</evidence>
<feature type="transmembrane region" description="Helical" evidence="5">
    <location>
        <begin position="6"/>
        <end position="24"/>
    </location>
</feature>
<organism evidence="6 7">
    <name type="scientific">Neocallimastix californiae</name>
    <dbReference type="NCBI Taxonomy" id="1754190"/>
    <lineage>
        <taxon>Eukaryota</taxon>
        <taxon>Fungi</taxon>
        <taxon>Fungi incertae sedis</taxon>
        <taxon>Chytridiomycota</taxon>
        <taxon>Chytridiomycota incertae sedis</taxon>
        <taxon>Neocallimastigomycetes</taxon>
        <taxon>Neocallimastigales</taxon>
        <taxon>Neocallimastigaceae</taxon>
        <taxon>Neocallimastix</taxon>
    </lineage>
</organism>
<dbReference type="Proteomes" id="UP000193920">
    <property type="component" value="Unassembled WGS sequence"/>
</dbReference>
<dbReference type="PIRSF" id="PIRSF005799">
    <property type="entry name" value="UDP-gal_transpt"/>
    <property type="match status" value="1"/>
</dbReference>
<dbReference type="PANTHER" id="PTHR10231">
    <property type="entry name" value="NUCLEOTIDE-SUGAR TRANSMEMBRANE TRANSPORTER"/>
    <property type="match status" value="1"/>
</dbReference>
<feature type="transmembrane region" description="Helical" evidence="5">
    <location>
        <begin position="246"/>
        <end position="265"/>
    </location>
</feature>
<gene>
    <name evidence="6" type="ORF">LY90DRAFT_661190</name>
</gene>
<keyword evidence="7" id="KW-1185">Reference proteome</keyword>
<keyword evidence="6" id="KW-0762">Sugar transport</keyword>
<sequence length="336" mass="37673">MNLKYISLIILIIQNSLSVFVIRYSKAQPEKYLSSTAVVCSEILKLLTSSFIHIYLRSHEEKKGTYNFLKFFKELFGKESECLKVTIPAVLYLIQNNLIYYSVSKLDAATFQISYQMKLIMTAIFSVLILHRKLYTHQWISIFLLACGIALVQLPTDSSSGSTSILNVNETVDKILGFLSVIVACSSSGIAGVYFEKILKKGKATLWIRNIQLSFFSVIPGYLIGCLLLDGKIIKEKGFFGGYTRWTVLAVMFQAFGGIVVALVVKHADNILKGFANSISIIISCVISYYIFDFNITFIFIIGCCAVLCSTLLYSKPVRGMSNVKYSELKQQNNDV</sequence>
<protein>
    <submittedName>
        <fullName evidence="6">Nucleotide-sugar transporter</fullName>
    </submittedName>
</protein>
<name>A0A1Y2DRG2_9FUNG</name>
<dbReference type="SUPFAM" id="SSF103481">
    <property type="entry name" value="Multidrug resistance efflux transporter EmrE"/>
    <property type="match status" value="1"/>
</dbReference>